<dbReference type="STRING" id="1465490.SAMN05444277_107186"/>
<keyword evidence="2" id="KW-1185">Reference proteome</keyword>
<gene>
    <name evidence="1" type="ORF">SAMN05444277_107186</name>
</gene>
<proteinExistence type="predicted"/>
<evidence type="ECO:0000313" key="2">
    <source>
        <dbReference type="Proteomes" id="UP000199031"/>
    </source>
</evidence>
<dbReference type="EMBL" id="FOXQ01000007">
    <property type="protein sequence ID" value="SFQ26588.1"/>
    <property type="molecule type" value="Genomic_DNA"/>
</dbReference>
<reference evidence="1 2" key="1">
    <citation type="submission" date="2016-10" db="EMBL/GenBank/DDBJ databases">
        <authorList>
            <person name="de Groot N.N."/>
        </authorList>
    </citation>
    <scope>NUCLEOTIDE SEQUENCE [LARGE SCALE GENOMIC DNA]</scope>
    <source>
        <strain evidence="1 2">DSM 28286</strain>
    </source>
</reference>
<dbReference type="Proteomes" id="UP000199031">
    <property type="component" value="Unassembled WGS sequence"/>
</dbReference>
<dbReference type="InterPro" id="IPR027417">
    <property type="entry name" value="P-loop_NTPase"/>
</dbReference>
<dbReference type="SUPFAM" id="SSF52540">
    <property type="entry name" value="P-loop containing nucleoside triphosphate hydrolases"/>
    <property type="match status" value="1"/>
</dbReference>
<organism evidence="1 2">
    <name type="scientific">Parafilimonas terrae</name>
    <dbReference type="NCBI Taxonomy" id="1465490"/>
    <lineage>
        <taxon>Bacteria</taxon>
        <taxon>Pseudomonadati</taxon>
        <taxon>Bacteroidota</taxon>
        <taxon>Chitinophagia</taxon>
        <taxon>Chitinophagales</taxon>
        <taxon>Chitinophagaceae</taxon>
        <taxon>Parafilimonas</taxon>
    </lineage>
</organism>
<evidence type="ECO:0000313" key="1">
    <source>
        <dbReference type="EMBL" id="SFQ26588.1"/>
    </source>
</evidence>
<evidence type="ECO:0008006" key="3">
    <source>
        <dbReference type="Google" id="ProtNLM"/>
    </source>
</evidence>
<protein>
    <recommendedName>
        <fullName evidence="3">Sulfotransferase domain-containing protein</fullName>
    </recommendedName>
</protein>
<sequence length="274" mass="32096">MVLLHVGTHKTASTFLQYNYFPALKGIHYFHGETAVSELLKSNAIPGEDVLLSNEGFTGVAWNSLWKDGVSNDFHWIDSFEKRISNLHRLFPEASIMIFFRKHGDLLISMYKQYVQEGGILKFDEFYNETGVIRNQDLNYTDRINKLCSLFKNVYVFSYEDFKKQGIKLLDNFLEKEINWTREANSNAGEKFSNKSITGSKVEILRKTNKIYNKFPFSVRKALGYLKCSPRHILQNTLSFWQPKDPASFKKMNDQINTMLQDDWQYVERMKISY</sequence>
<dbReference type="AlphaFoldDB" id="A0A1I5X3S1"/>
<name>A0A1I5X3S1_9BACT</name>
<dbReference type="RefSeq" id="WP_090659175.1">
    <property type="nucleotide sequence ID" value="NZ_FOXQ01000007.1"/>
</dbReference>
<accession>A0A1I5X3S1</accession>
<dbReference type="Gene3D" id="3.40.50.300">
    <property type="entry name" value="P-loop containing nucleotide triphosphate hydrolases"/>
    <property type="match status" value="1"/>
</dbReference>
<dbReference type="OrthoDB" id="1429617at2"/>